<evidence type="ECO:0000313" key="2">
    <source>
        <dbReference type="Proteomes" id="UP001595914"/>
    </source>
</evidence>
<dbReference type="InterPro" id="IPR032716">
    <property type="entry name" value="ACC_epsilon"/>
</dbReference>
<name>A0ABV9FL90_9NOCA</name>
<dbReference type="Pfam" id="PF13822">
    <property type="entry name" value="ACC_epsilon"/>
    <property type="match status" value="1"/>
</dbReference>
<dbReference type="Proteomes" id="UP001595914">
    <property type="component" value="Unassembled WGS sequence"/>
</dbReference>
<dbReference type="RefSeq" id="WP_378413771.1">
    <property type="nucleotide sequence ID" value="NZ_JBHSFO010000001.1"/>
</dbReference>
<dbReference type="EMBL" id="JBHSFO010000001">
    <property type="protein sequence ID" value="MFC4602547.1"/>
    <property type="molecule type" value="Genomic_DNA"/>
</dbReference>
<keyword evidence="2" id="KW-1185">Reference proteome</keyword>
<comment type="caution">
    <text evidence="1">The sequence shown here is derived from an EMBL/GenBank/DDBJ whole genome shotgun (WGS) entry which is preliminary data.</text>
</comment>
<protein>
    <submittedName>
        <fullName evidence="1">Acyl-CoA carboxylase epsilon subunit</fullName>
    </submittedName>
</protein>
<gene>
    <name evidence="1" type="ORF">ACFO6S_02455</name>
</gene>
<organism evidence="1 2">
    <name type="scientific">Rhodococcus kronopolitis</name>
    <dbReference type="NCBI Taxonomy" id="1460226"/>
    <lineage>
        <taxon>Bacteria</taxon>
        <taxon>Bacillati</taxon>
        <taxon>Actinomycetota</taxon>
        <taxon>Actinomycetes</taxon>
        <taxon>Mycobacteriales</taxon>
        <taxon>Nocardiaceae</taxon>
        <taxon>Rhodococcus</taxon>
    </lineage>
</organism>
<evidence type="ECO:0000313" key="1">
    <source>
        <dbReference type="EMBL" id="MFC4602547.1"/>
    </source>
</evidence>
<reference evidence="2" key="1">
    <citation type="journal article" date="2019" name="Int. J. Syst. Evol. Microbiol.">
        <title>The Global Catalogue of Microorganisms (GCM) 10K type strain sequencing project: providing services to taxonomists for standard genome sequencing and annotation.</title>
        <authorList>
            <consortium name="The Broad Institute Genomics Platform"/>
            <consortium name="The Broad Institute Genome Sequencing Center for Infectious Disease"/>
            <person name="Wu L."/>
            <person name="Ma J."/>
        </authorList>
    </citation>
    <scope>NUCLEOTIDE SEQUENCE [LARGE SCALE GENOMIC DNA]</scope>
    <source>
        <strain evidence="2">CCUG 54520</strain>
    </source>
</reference>
<sequence length="96" mass="9951">MTDDILSETALEAVEVLSEAAAAVDAAAADSRTPFLTVVKGSPTDVDVAAMVAVFASAAAAADGAVEDTTPDRWGEPVRMHRNRAPFSPYAFQNLA</sequence>
<accession>A0ABV9FL90</accession>
<proteinExistence type="predicted"/>